<keyword evidence="1" id="KW-1133">Transmembrane helix</keyword>
<feature type="transmembrane region" description="Helical" evidence="1">
    <location>
        <begin position="9"/>
        <end position="34"/>
    </location>
</feature>
<dbReference type="OrthoDB" id="8421772at2"/>
<accession>A0A6N8TL88</accession>
<proteinExistence type="predicted"/>
<reference evidence="2 3" key="1">
    <citation type="submission" date="2019-12" db="EMBL/GenBank/DDBJ databases">
        <title>Shinella granuli gen. nov., sp. nov., and proposal of the reclassification of Zoogloea ramigera ATCC 19623 as Shinella zoogloeoides sp. nov.</title>
        <authorList>
            <person name="Gao J."/>
        </authorList>
    </citation>
    <scope>NUCLEOTIDE SEQUENCE [LARGE SCALE GENOMIC DNA]</scope>
    <source>
        <strain evidence="2 3">DSM 287</strain>
    </source>
</reference>
<protein>
    <submittedName>
        <fullName evidence="2">Uncharacterized protein</fullName>
    </submittedName>
</protein>
<dbReference type="AlphaFoldDB" id="A0A6N8TL88"/>
<gene>
    <name evidence="2" type="ORF">GR156_16440</name>
</gene>
<dbReference type="RefSeq" id="WP_023517225.1">
    <property type="nucleotide sequence ID" value="NZ_CP086613.1"/>
</dbReference>
<comment type="caution">
    <text evidence="2">The sequence shown here is derived from an EMBL/GenBank/DDBJ whole genome shotgun (WGS) entry which is preliminary data.</text>
</comment>
<evidence type="ECO:0000313" key="2">
    <source>
        <dbReference type="EMBL" id="MXO01910.1"/>
    </source>
</evidence>
<dbReference type="EMBL" id="WUML01000015">
    <property type="protein sequence ID" value="MXO01910.1"/>
    <property type="molecule type" value="Genomic_DNA"/>
</dbReference>
<sequence>MAKAIRSSALFLGLALLGILGVKLAMLFVCWATAHTTLEGLFGVVAPLVIGPLIGAEGFFWFRILHGD</sequence>
<keyword evidence="1" id="KW-0812">Transmembrane</keyword>
<keyword evidence="1" id="KW-0472">Membrane</keyword>
<dbReference type="Proteomes" id="UP000440304">
    <property type="component" value="Unassembled WGS sequence"/>
</dbReference>
<feature type="transmembrane region" description="Helical" evidence="1">
    <location>
        <begin position="40"/>
        <end position="62"/>
    </location>
</feature>
<evidence type="ECO:0000313" key="3">
    <source>
        <dbReference type="Proteomes" id="UP000440304"/>
    </source>
</evidence>
<name>A0A6N8TL88_SHIZO</name>
<evidence type="ECO:0000256" key="1">
    <source>
        <dbReference type="SAM" id="Phobius"/>
    </source>
</evidence>
<organism evidence="2 3">
    <name type="scientific">Shinella zoogloeoides</name>
    <name type="common">Crabtreella saccharophila</name>
    <dbReference type="NCBI Taxonomy" id="352475"/>
    <lineage>
        <taxon>Bacteria</taxon>
        <taxon>Pseudomonadati</taxon>
        <taxon>Pseudomonadota</taxon>
        <taxon>Alphaproteobacteria</taxon>
        <taxon>Hyphomicrobiales</taxon>
        <taxon>Rhizobiaceae</taxon>
        <taxon>Shinella</taxon>
    </lineage>
</organism>